<accession>A0A9J5ZRA7</accession>
<organism evidence="1 2">
    <name type="scientific">Solanum commersonii</name>
    <name type="common">Commerson's wild potato</name>
    <name type="synonym">Commerson's nightshade</name>
    <dbReference type="NCBI Taxonomy" id="4109"/>
    <lineage>
        <taxon>Eukaryota</taxon>
        <taxon>Viridiplantae</taxon>
        <taxon>Streptophyta</taxon>
        <taxon>Embryophyta</taxon>
        <taxon>Tracheophyta</taxon>
        <taxon>Spermatophyta</taxon>
        <taxon>Magnoliopsida</taxon>
        <taxon>eudicotyledons</taxon>
        <taxon>Gunneridae</taxon>
        <taxon>Pentapetalae</taxon>
        <taxon>asterids</taxon>
        <taxon>lamiids</taxon>
        <taxon>Solanales</taxon>
        <taxon>Solanaceae</taxon>
        <taxon>Solanoideae</taxon>
        <taxon>Solaneae</taxon>
        <taxon>Solanum</taxon>
    </lineage>
</organism>
<proteinExistence type="predicted"/>
<keyword evidence="2" id="KW-1185">Reference proteome</keyword>
<comment type="caution">
    <text evidence="1">The sequence shown here is derived from an EMBL/GenBank/DDBJ whole genome shotgun (WGS) entry which is preliminary data.</text>
</comment>
<evidence type="ECO:0000313" key="2">
    <source>
        <dbReference type="Proteomes" id="UP000824120"/>
    </source>
</evidence>
<sequence>MKGLKRKSGYDSCLSPGSNSDGGVMARMFGMAELQLQIGGRPITDEEMETLADRYLLTESVAFLCRFGPAFIEPLDDDEATADEAMANEEDDEAVNAETNALMMVHQM</sequence>
<evidence type="ECO:0000313" key="1">
    <source>
        <dbReference type="EMBL" id="KAG5614586.1"/>
    </source>
</evidence>
<name>A0A9J5ZRA7_SOLCO</name>
<dbReference type="Proteomes" id="UP000824120">
    <property type="component" value="Chromosome 3"/>
</dbReference>
<dbReference type="EMBL" id="JACXVP010000003">
    <property type="protein sequence ID" value="KAG5614586.1"/>
    <property type="molecule type" value="Genomic_DNA"/>
</dbReference>
<dbReference type="AlphaFoldDB" id="A0A9J5ZRA7"/>
<protein>
    <submittedName>
        <fullName evidence="1">Uncharacterized protein</fullName>
    </submittedName>
</protein>
<reference evidence="1 2" key="1">
    <citation type="submission" date="2020-09" db="EMBL/GenBank/DDBJ databases">
        <title>De no assembly of potato wild relative species, Solanum commersonii.</title>
        <authorList>
            <person name="Cho K."/>
        </authorList>
    </citation>
    <scope>NUCLEOTIDE SEQUENCE [LARGE SCALE GENOMIC DNA]</scope>
    <source>
        <strain evidence="1">LZ3.2</strain>
        <tissue evidence="1">Leaf</tissue>
    </source>
</reference>
<gene>
    <name evidence="1" type="ORF">H5410_014410</name>
</gene>